<sequence length="221" mass="23892">MRWLKALAATGVAVTLGLATAGCTDDDPGGDTAPSAAAPASAAPSMTFDEAYQKVPLGGTKVLPITWDLAGAPDTGEVLAARRTLAYSYGLDQSTDWATSIPLGRYFYTDAYFEKVLAPFVTGTNDNPSIGPLWVKVMGVDRAGPDQATVTFCNDIGYWHRADEKNAKIRKNRANLESYVMMNVESGDGEHHWLADRVFDPDGDRQAKYGAECTKWAQHQP</sequence>
<reference evidence="2 3" key="1">
    <citation type="submission" date="2020-08" db="EMBL/GenBank/DDBJ databases">
        <title>Whole genome shotgun sequence of Actinoplanes ianthinogenes NBRC 13996.</title>
        <authorList>
            <person name="Komaki H."/>
            <person name="Tamura T."/>
        </authorList>
    </citation>
    <scope>NUCLEOTIDE SEQUENCE [LARGE SCALE GENOMIC DNA]</scope>
    <source>
        <strain evidence="2 3">NBRC 13996</strain>
    </source>
</reference>
<accession>A0ABN6CT76</accession>
<evidence type="ECO:0008006" key="4">
    <source>
        <dbReference type="Google" id="ProtNLM"/>
    </source>
</evidence>
<dbReference type="PROSITE" id="PS51257">
    <property type="entry name" value="PROKAR_LIPOPROTEIN"/>
    <property type="match status" value="1"/>
</dbReference>
<organism evidence="2 3">
    <name type="scientific">Actinoplanes ianthinogenes</name>
    <dbReference type="NCBI Taxonomy" id="122358"/>
    <lineage>
        <taxon>Bacteria</taxon>
        <taxon>Bacillati</taxon>
        <taxon>Actinomycetota</taxon>
        <taxon>Actinomycetes</taxon>
        <taxon>Micromonosporales</taxon>
        <taxon>Micromonosporaceae</taxon>
        <taxon>Actinoplanes</taxon>
    </lineage>
</organism>
<proteinExistence type="predicted"/>
<keyword evidence="1" id="KW-0732">Signal</keyword>
<evidence type="ECO:0000313" key="3">
    <source>
        <dbReference type="Proteomes" id="UP000676967"/>
    </source>
</evidence>
<keyword evidence="3" id="KW-1185">Reference proteome</keyword>
<protein>
    <recommendedName>
        <fullName evidence="4">Lipoprotein</fullName>
    </recommendedName>
</protein>
<name>A0ABN6CT76_9ACTN</name>
<dbReference type="RefSeq" id="WP_229831224.1">
    <property type="nucleotide sequence ID" value="NZ_AP023356.1"/>
</dbReference>
<dbReference type="Proteomes" id="UP000676967">
    <property type="component" value="Chromosome"/>
</dbReference>
<feature type="signal peptide" evidence="1">
    <location>
        <begin position="1"/>
        <end position="21"/>
    </location>
</feature>
<evidence type="ECO:0000256" key="1">
    <source>
        <dbReference type="SAM" id="SignalP"/>
    </source>
</evidence>
<dbReference type="EMBL" id="AP023356">
    <property type="protein sequence ID" value="BCJ48337.1"/>
    <property type="molecule type" value="Genomic_DNA"/>
</dbReference>
<feature type="chain" id="PRO_5047120037" description="Lipoprotein" evidence="1">
    <location>
        <begin position="22"/>
        <end position="221"/>
    </location>
</feature>
<gene>
    <name evidence="2" type="ORF">Aiant_89940</name>
</gene>
<evidence type="ECO:0000313" key="2">
    <source>
        <dbReference type="EMBL" id="BCJ48337.1"/>
    </source>
</evidence>